<dbReference type="GO" id="GO:0016233">
    <property type="term" value="P:telomere capping"/>
    <property type="evidence" value="ECO:0007669"/>
    <property type="project" value="InterPro"/>
</dbReference>
<dbReference type="Gene3D" id="2.40.50.140">
    <property type="entry name" value="Nucleic acid-binding proteins"/>
    <property type="match status" value="1"/>
</dbReference>
<protein>
    <recommendedName>
        <fullName evidence="3">Ten1 domain containing protein</fullName>
    </recommendedName>
</protein>
<proteinExistence type="predicted"/>
<evidence type="ECO:0000313" key="2">
    <source>
        <dbReference type="Proteomes" id="UP000001067"/>
    </source>
</evidence>
<sequence>MSAPVASNLVLLSDLPTCAQGTKVRFLGWYIASMLWSLRFTDQKASVDEYIVETATLRLKHHYPVSSPPLIANVDIEHVLEKVKRHEVDVGTWLNVIGYVQRRTNKGVSVQALCIWDAGNPDLAAYTKAVEKRNEIAHAGNLSL</sequence>
<dbReference type="AlphaFoldDB" id="E3REE6"/>
<dbReference type="EMBL" id="GL532428">
    <property type="protein sequence ID" value="EFQ95911.1"/>
    <property type="molecule type" value="Genomic_DNA"/>
</dbReference>
<dbReference type="InterPro" id="IPR012340">
    <property type="entry name" value="NA-bd_OB-fold"/>
</dbReference>
<dbReference type="eggNOG" id="ENOG502SESG">
    <property type="taxonomic scope" value="Eukaryota"/>
</dbReference>
<dbReference type="GO" id="GO:1990879">
    <property type="term" value="C:CST complex"/>
    <property type="evidence" value="ECO:0007669"/>
    <property type="project" value="InterPro"/>
</dbReference>
<dbReference type="KEGG" id="pte:PTT_04365"/>
<gene>
    <name evidence="1" type="ORF">PTT_04365</name>
</gene>
<evidence type="ECO:0008006" key="3">
    <source>
        <dbReference type="Google" id="ProtNLM"/>
    </source>
</evidence>
<organism evidence="2">
    <name type="scientific">Pyrenophora teres f. teres (strain 0-1)</name>
    <name type="common">Barley net blotch fungus</name>
    <name type="synonym">Drechslera teres f. teres</name>
    <dbReference type="NCBI Taxonomy" id="861557"/>
    <lineage>
        <taxon>Eukaryota</taxon>
        <taxon>Fungi</taxon>
        <taxon>Dikarya</taxon>
        <taxon>Ascomycota</taxon>
        <taxon>Pezizomycotina</taxon>
        <taxon>Dothideomycetes</taxon>
        <taxon>Pleosporomycetidae</taxon>
        <taxon>Pleosporales</taxon>
        <taxon>Pleosporineae</taxon>
        <taxon>Pleosporaceae</taxon>
        <taxon>Pyrenophora</taxon>
    </lineage>
</organism>
<keyword evidence="2" id="KW-1185">Reference proteome</keyword>
<name>E3REE6_PYRTT</name>
<evidence type="ECO:0000313" key="1">
    <source>
        <dbReference type="EMBL" id="EFQ95911.1"/>
    </source>
</evidence>
<accession>E3REE6</accession>
<dbReference type="OrthoDB" id="5275361at2759"/>
<reference evidence="1 2" key="1">
    <citation type="journal article" date="2010" name="Genome Biol.">
        <title>A first genome assembly of the barley fungal pathogen Pyrenophora teres f. teres.</title>
        <authorList>
            <person name="Ellwood S.R."/>
            <person name="Liu Z."/>
            <person name="Syme R.A."/>
            <person name="Lai Z."/>
            <person name="Hane J.K."/>
            <person name="Keiper F."/>
            <person name="Moffat C.S."/>
            <person name="Oliver R.P."/>
            <person name="Friesen T.L."/>
        </authorList>
    </citation>
    <scope>NUCLEOTIDE SEQUENCE [LARGE SCALE GENOMIC DNA]</scope>
    <source>
        <strain evidence="1 2">0-1</strain>
    </source>
</reference>
<dbReference type="InterPro" id="IPR024222">
    <property type="entry name" value="Ten1_fungal"/>
</dbReference>
<dbReference type="GO" id="GO:0043047">
    <property type="term" value="F:single-stranded telomeric DNA binding"/>
    <property type="evidence" value="ECO:0007669"/>
    <property type="project" value="InterPro"/>
</dbReference>
<dbReference type="Pfam" id="PF12658">
    <property type="entry name" value="Ten1"/>
    <property type="match status" value="1"/>
</dbReference>
<dbReference type="Proteomes" id="UP000001067">
    <property type="component" value="Unassembled WGS sequence"/>
</dbReference>
<dbReference type="HOGENOM" id="CLU_102601_1_0_1"/>